<feature type="region of interest" description="Disordered" evidence="1">
    <location>
        <begin position="267"/>
        <end position="295"/>
    </location>
</feature>
<accession>A0ABV8YZR8</accession>
<dbReference type="InterPro" id="IPR013225">
    <property type="entry name" value="PaaX_C"/>
</dbReference>
<dbReference type="Pfam" id="PF07848">
    <property type="entry name" value="PaaX"/>
    <property type="match status" value="1"/>
</dbReference>
<dbReference type="PANTHER" id="PTHR30319">
    <property type="entry name" value="PHENYLACETIC ACID REGULATOR-RELATED TRANSCRIPTIONAL REPRESSOR"/>
    <property type="match status" value="1"/>
</dbReference>
<gene>
    <name evidence="5" type="ORF">ACFPH6_35740</name>
</gene>
<keyword evidence="6" id="KW-1185">Reference proteome</keyword>
<dbReference type="Proteomes" id="UP001596012">
    <property type="component" value="Unassembled WGS sequence"/>
</dbReference>
<dbReference type="InterPro" id="IPR048846">
    <property type="entry name" value="PaaX-like_central"/>
</dbReference>
<dbReference type="Pfam" id="PF08223">
    <property type="entry name" value="PaaX_C"/>
    <property type="match status" value="1"/>
</dbReference>
<feature type="domain" description="Transcriptional repressor PaaX-like N-terminal" evidence="2">
    <location>
        <begin position="10"/>
        <end position="76"/>
    </location>
</feature>
<dbReference type="EMBL" id="JBHSFG010000064">
    <property type="protein sequence ID" value="MFC4469796.1"/>
    <property type="molecule type" value="Genomic_DNA"/>
</dbReference>
<dbReference type="Gene3D" id="1.10.10.10">
    <property type="entry name" value="Winged helix-like DNA-binding domain superfamily/Winged helix DNA-binding domain"/>
    <property type="match status" value="1"/>
</dbReference>
<dbReference type="PANTHER" id="PTHR30319:SF1">
    <property type="entry name" value="TRANSCRIPTIONAL REPRESSOR PAAX"/>
    <property type="match status" value="1"/>
</dbReference>
<name>A0ABV8YZR8_9ACTN</name>
<feature type="domain" description="Transcriptional repressor PaaX-like C-terminal" evidence="3">
    <location>
        <begin position="180"/>
        <end position="268"/>
    </location>
</feature>
<evidence type="ECO:0000313" key="5">
    <source>
        <dbReference type="EMBL" id="MFC4469796.1"/>
    </source>
</evidence>
<dbReference type="PIRSF" id="PIRSF020623">
    <property type="entry name" value="PaaX"/>
    <property type="match status" value="1"/>
</dbReference>
<protein>
    <submittedName>
        <fullName evidence="5">PaaX family transcriptional regulator C-terminal domain-containing protein</fullName>
    </submittedName>
</protein>
<comment type="caution">
    <text evidence="5">The sequence shown here is derived from an EMBL/GenBank/DDBJ whole genome shotgun (WGS) entry which is preliminary data.</text>
</comment>
<feature type="domain" description="Transcriptional repressor PaaX-like central Cas2-like" evidence="4">
    <location>
        <begin position="96"/>
        <end position="176"/>
    </location>
</feature>
<dbReference type="Pfam" id="PF20803">
    <property type="entry name" value="PaaX_M"/>
    <property type="match status" value="1"/>
</dbReference>
<evidence type="ECO:0000259" key="4">
    <source>
        <dbReference type="Pfam" id="PF20803"/>
    </source>
</evidence>
<dbReference type="InterPro" id="IPR011965">
    <property type="entry name" value="PaaX_trns_reg"/>
</dbReference>
<organism evidence="5 6">
    <name type="scientific">Streptomyces xiangluensis</name>
    <dbReference type="NCBI Taxonomy" id="2665720"/>
    <lineage>
        <taxon>Bacteria</taxon>
        <taxon>Bacillati</taxon>
        <taxon>Actinomycetota</taxon>
        <taxon>Actinomycetes</taxon>
        <taxon>Kitasatosporales</taxon>
        <taxon>Streptomycetaceae</taxon>
        <taxon>Streptomyces</taxon>
    </lineage>
</organism>
<dbReference type="Gene3D" id="3.30.70.2650">
    <property type="match status" value="1"/>
</dbReference>
<reference evidence="6" key="1">
    <citation type="journal article" date="2019" name="Int. J. Syst. Evol. Microbiol.">
        <title>The Global Catalogue of Microorganisms (GCM) 10K type strain sequencing project: providing services to taxonomists for standard genome sequencing and annotation.</title>
        <authorList>
            <consortium name="The Broad Institute Genomics Platform"/>
            <consortium name="The Broad Institute Genome Sequencing Center for Infectious Disease"/>
            <person name="Wu L."/>
            <person name="Ma J."/>
        </authorList>
    </citation>
    <scope>NUCLEOTIDE SEQUENCE [LARGE SCALE GENOMIC DNA]</scope>
    <source>
        <strain evidence="6">DT43</strain>
    </source>
</reference>
<evidence type="ECO:0000259" key="2">
    <source>
        <dbReference type="Pfam" id="PF07848"/>
    </source>
</evidence>
<dbReference type="InterPro" id="IPR036388">
    <property type="entry name" value="WH-like_DNA-bd_sf"/>
</dbReference>
<proteinExistence type="predicted"/>
<dbReference type="InterPro" id="IPR012906">
    <property type="entry name" value="PaaX-like_N"/>
</dbReference>
<evidence type="ECO:0000259" key="3">
    <source>
        <dbReference type="Pfam" id="PF08223"/>
    </source>
</evidence>
<dbReference type="RefSeq" id="WP_386349457.1">
    <property type="nucleotide sequence ID" value="NZ_JBHSFG010000064.1"/>
</dbReference>
<dbReference type="Gene3D" id="1.20.58.1460">
    <property type="match status" value="1"/>
</dbReference>
<evidence type="ECO:0000256" key="1">
    <source>
        <dbReference type="SAM" id="MobiDB-lite"/>
    </source>
</evidence>
<evidence type="ECO:0000313" key="6">
    <source>
        <dbReference type="Proteomes" id="UP001596012"/>
    </source>
</evidence>
<sequence>MINVSEQHTPRSLIVTFYGAYGRYAPGPVPVAELIRLLAAVGVDAPSVRSSVSRLKRRGLLLSARTATGAAGYELSPDARQLLDDGDRRVYAAAPPEDDDWVLAVFSVPESERQKRHVLRSRLVGLGFGTAAPGVWLAPARLHEETRHTLERLRLDAYVELFRGAHLGFTATAEAVARWWDLAGIAKQHEEFLDRHARVLHDWEARPDTPPEEAYRDYLLALDSWRHLPYSDPGLPPALLPPDWPGARSAAVFRALHERLRDAGAAFAWGSPRSSEAESGGEAESGEAPTGLPGT</sequence>